<organism evidence="10 11">
    <name type="scientific">Microcebus murinus</name>
    <name type="common">Gray mouse lemur</name>
    <name type="synonym">Lemur murinus</name>
    <dbReference type="NCBI Taxonomy" id="30608"/>
    <lineage>
        <taxon>Eukaryota</taxon>
        <taxon>Metazoa</taxon>
        <taxon>Chordata</taxon>
        <taxon>Craniata</taxon>
        <taxon>Vertebrata</taxon>
        <taxon>Euteleostomi</taxon>
        <taxon>Mammalia</taxon>
        <taxon>Eutheria</taxon>
        <taxon>Euarchontoglires</taxon>
        <taxon>Primates</taxon>
        <taxon>Strepsirrhini</taxon>
        <taxon>Lemuriformes</taxon>
        <taxon>Cheirogaleidae</taxon>
        <taxon>Microcebus</taxon>
    </lineage>
</organism>
<accession>A0A8C6EJW3</accession>
<dbReference type="GeneTree" id="ENSGT00940000161825"/>
<feature type="compositionally biased region" description="Basic and acidic residues" evidence="8">
    <location>
        <begin position="1"/>
        <end position="12"/>
    </location>
</feature>
<comment type="subcellular location">
    <subcellularLocation>
        <location evidence="1">Nucleus</location>
    </subcellularLocation>
</comment>
<reference evidence="10" key="2">
    <citation type="submission" date="2025-08" db="UniProtKB">
        <authorList>
            <consortium name="Ensembl"/>
        </authorList>
    </citation>
    <scope>IDENTIFICATION</scope>
</reference>
<sequence>MASQSMEEKYEPELAPSVGGEPASGVPSNSSTDPNLDSREVLDRPGDHAVSPDPGSQDNLPLEDQSQHVANMEDNTDLRGLSFPRKLWMIVENDIFKSVHWSEDGETVIIEDDLFQREILRRRGAEKIFETDSLKSFIRQLNLYGFSKIRPNNSSVHAPGNKRMMIYSNSNFQRDKPELLENIQKKGYLRNTALKASCAPTLKRKKLVATRHSPRIHHNNAKKEANQKPQMGAPNAQGPSVTQSFMFSGVCPMNSISGHPQENYPTHEPHGPGGEGTSGNATFAPLATAPMEGAGEVAASPQVIPDYGSVMSLYNTCYSILLAALSVMAPNEPPEEEQEGSEDYKCALCEHFKDNPTP</sequence>
<evidence type="ECO:0000256" key="7">
    <source>
        <dbReference type="RuleBase" id="RU004020"/>
    </source>
</evidence>
<evidence type="ECO:0000313" key="10">
    <source>
        <dbReference type="Ensembl" id="ENSMICP00000047882.1"/>
    </source>
</evidence>
<dbReference type="Ensembl" id="ENSMICT00000060275.1">
    <property type="protein sequence ID" value="ENSMICP00000047882.1"/>
    <property type="gene ID" value="ENSMICG00000045027.1"/>
</dbReference>
<comment type="similarity">
    <text evidence="2 7">Belongs to the HSF family.</text>
</comment>
<name>A0A8C6EJW3_MICMU</name>
<feature type="region of interest" description="Disordered" evidence="8">
    <location>
        <begin position="256"/>
        <end position="280"/>
    </location>
</feature>
<dbReference type="InterPro" id="IPR036388">
    <property type="entry name" value="WH-like_DNA-bd_sf"/>
</dbReference>
<dbReference type="InterPro" id="IPR000232">
    <property type="entry name" value="HSF_DNA-bd"/>
</dbReference>
<keyword evidence="4" id="KW-0238">DNA-binding</keyword>
<feature type="compositionally biased region" description="Polar residues" evidence="8">
    <location>
        <begin position="26"/>
        <end position="35"/>
    </location>
</feature>
<keyword evidence="5" id="KW-0804">Transcription</keyword>
<dbReference type="EMBL" id="ABDC03035157">
    <property type="status" value="NOT_ANNOTATED_CDS"/>
    <property type="molecule type" value="Genomic_DNA"/>
</dbReference>
<evidence type="ECO:0000256" key="2">
    <source>
        <dbReference type="ARBA" id="ARBA00006403"/>
    </source>
</evidence>
<evidence type="ECO:0000259" key="9">
    <source>
        <dbReference type="SMART" id="SM00415"/>
    </source>
</evidence>
<dbReference type="GO" id="GO:0043565">
    <property type="term" value="F:sequence-specific DNA binding"/>
    <property type="evidence" value="ECO:0007669"/>
    <property type="project" value="InterPro"/>
</dbReference>
<dbReference type="PANTHER" id="PTHR10015">
    <property type="entry name" value="HEAT SHOCK TRANSCRIPTION FACTOR"/>
    <property type="match status" value="1"/>
</dbReference>
<keyword evidence="6" id="KW-0539">Nucleus</keyword>
<dbReference type="GO" id="GO:0003700">
    <property type="term" value="F:DNA-binding transcription factor activity"/>
    <property type="evidence" value="ECO:0007669"/>
    <property type="project" value="InterPro"/>
</dbReference>
<evidence type="ECO:0000313" key="11">
    <source>
        <dbReference type="Proteomes" id="UP000694394"/>
    </source>
</evidence>
<reference evidence="10" key="1">
    <citation type="submission" date="2016-12" db="EMBL/GenBank/DDBJ databases">
        <title>Mouse lemur reference genome and diversity panel.</title>
        <authorList>
            <person name="Harris R."/>
            <person name="Larsen P."/>
            <person name="Liu Y."/>
            <person name="Hughes D.S."/>
            <person name="Murali S."/>
            <person name="Raveendran M."/>
            <person name="Korchina V."/>
            <person name="Wang M."/>
            <person name="Jhangiani S."/>
            <person name="Bandaranaike D."/>
            <person name="Bellair M."/>
            <person name="Blankenburg K."/>
            <person name="Chao H."/>
            <person name="Dahdouli M."/>
            <person name="Dinh H."/>
            <person name="Doddapaneni H."/>
            <person name="English A."/>
            <person name="Firestine M."/>
            <person name="Gnanaolivu R."/>
            <person name="Gross S."/>
            <person name="Hernandez B."/>
            <person name="Javaid M."/>
            <person name="Jayaseelan J."/>
            <person name="Jones J."/>
            <person name="Khan Z."/>
            <person name="Kovar C."/>
            <person name="Kurapati P."/>
            <person name="Le B."/>
            <person name="Lee S."/>
            <person name="Li M."/>
            <person name="Mathew T."/>
            <person name="Narasimhan A."/>
            <person name="Ngo D."/>
            <person name="Nguyen L."/>
            <person name="Okwuonu G."/>
            <person name="Ongeri F."/>
            <person name="Osuji N."/>
            <person name="Pu L.-L."/>
            <person name="Puazo M."/>
            <person name="Quiroz J."/>
            <person name="Raj R."/>
            <person name="Rajbhandari K."/>
            <person name="Reid J.G."/>
            <person name="Santibanez J."/>
            <person name="Sexton D."/>
            <person name="Skinner E."/>
            <person name="Vee V."/>
            <person name="Weissenberger G."/>
            <person name="Wu Y."/>
            <person name="Xin Y."/>
            <person name="Han Y."/>
            <person name="Campbell C."/>
            <person name="Brown A."/>
            <person name="Sullivan B."/>
            <person name="Shelton J."/>
            <person name="Brown S."/>
            <person name="Dudchenko O."/>
            <person name="Machol I."/>
            <person name="Durand N."/>
            <person name="Shamim M."/>
            <person name="Lieberman A."/>
            <person name="Muzny D.M."/>
            <person name="Richards S."/>
            <person name="Yoder A."/>
            <person name="Worley K.C."/>
            <person name="Rogers J."/>
            <person name="Gibbs R.A."/>
        </authorList>
    </citation>
    <scope>NUCLEOTIDE SEQUENCE [LARGE SCALE GENOMIC DNA]</scope>
</reference>
<dbReference type="Gene3D" id="1.10.10.10">
    <property type="entry name" value="Winged helix-like DNA-binding domain superfamily/Winged helix DNA-binding domain"/>
    <property type="match status" value="1"/>
</dbReference>
<dbReference type="PANTHER" id="PTHR10015:SF140">
    <property type="entry name" value="HEAT SHOCK TRANSCRIPTION FACTOR, X-LINKED MEMBER 3-RELATED"/>
    <property type="match status" value="1"/>
</dbReference>
<proteinExistence type="inferred from homology"/>
<dbReference type="Pfam" id="PF00447">
    <property type="entry name" value="HSF_DNA-bind"/>
    <property type="match status" value="1"/>
</dbReference>
<feature type="domain" description="HSF-type DNA-binding" evidence="9">
    <location>
        <begin position="80"/>
        <end position="186"/>
    </location>
</feature>
<feature type="region of interest" description="Disordered" evidence="8">
    <location>
        <begin position="1"/>
        <end position="62"/>
    </location>
</feature>
<dbReference type="SUPFAM" id="SSF46785">
    <property type="entry name" value="Winged helix' DNA-binding domain"/>
    <property type="match status" value="1"/>
</dbReference>
<dbReference type="SMART" id="SM00415">
    <property type="entry name" value="HSF"/>
    <property type="match status" value="1"/>
</dbReference>
<dbReference type="GO" id="GO:0005634">
    <property type="term" value="C:nucleus"/>
    <property type="evidence" value="ECO:0007669"/>
    <property type="project" value="UniProtKB-SubCell"/>
</dbReference>
<feature type="compositionally biased region" description="Basic and acidic residues" evidence="8">
    <location>
        <begin position="36"/>
        <end position="47"/>
    </location>
</feature>
<evidence type="ECO:0000256" key="8">
    <source>
        <dbReference type="SAM" id="MobiDB-lite"/>
    </source>
</evidence>
<evidence type="ECO:0000256" key="5">
    <source>
        <dbReference type="ARBA" id="ARBA00023163"/>
    </source>
</evidence>
<keyword evidence="3" id="KW-0805">Transcription regulation</keyword>
<gene>
    <name evidence="10" type="primary">HSFX4</name>
</gene>
<feature type="region of interest" description="Disordered" evidence="8">
    <location>
        <begin position="213"/>
        <end position="239"/>
    </location>
</feature>
<dbReference type="AlphaFoldDB" id="A0A8C6EJW3"/>
<reference evidence="10" key="3">
    <citation type="submission" date="2025-09" db="UniProtKB">
        <authorList>
            <consortium name="Ensembl"/>
        </authorList>
    </citation>
    <scope>IDENTIFICATION</scope>
</reference>
<evidence type="ECO:0000256" key="6">
    <source>
        <dbReference type="ARBA" id="ARBA00023242"/>
    </source>
</evidence>
<dbReference type="InterPro" id="IPR036390">
    <property type="entry name" value="WH_DNA-bd_sf"/>
</dbReference>
<dbReference type="FunFam" id="1.10.10.10:FF:000349">
    <property type="entry name" value="Heat shock transcription factor, Y-linked"/>
    <property type="match status" value="1"/>
</dbReference>
<dbReference type="OrthoDB" id="6418155at2759"/>
<dbReference type="Proteomes" id="UP000694394">
    <property type="component" value="Chromosome X"/>
</dbReference>
<evidence type="ECO:0000256" key="1">
    <source>
        <dbReference type="ARBA" id="ARBA00004123"/>
    </source>
</evidence>
<evidence type="ECO:0000256" key="4">
    <source>
        <dbReference type="ARBA" id="ARBA00023125"/>
    </source>
</evidence>
<evidence type="ECO:0000256" key="3">
    <source>
        <dbReference type="ARBA" id="ARBA00023015"/>
    </source>
</evidence>
<keyword evidence="11" id="KW-1185">Reference proteome</keyword>
<protein>
    <submittedName>
        <fullName evidence="10">Heat shock transcription factor family, X-linked member 4</fullName>
    </submittedName>
</protein>